<evidence type="ECO:0000256" key="2">
    <source>
        <dbReference type="RuleBase" id="RU003690"/>
    </source>
</evidence>
<evidence type="ECO:0000256" key="3">
    <source>
        <dbReference type="SAM" id="SignalP"/>
    </source>
</evidence>
<evidence type="ECO:0000313" key="4">
    <source>
        <dbReference type="EMBL" id="CAD6334027.1"/>
    </source>
</evidence>
<dbReference type="Gene3D" id="3.20.20.80">
    <property type="entry name" value="Glycosidases"/>
    <property type="match status" value="1"/>
</dbReference>
<accession>A0A811RVT1</accession>
<evidence type="ECO:0000256" key="1">
    <source>
        <dbReference type="ARBA" id="ARBA00010838"/>
    </source>
</evidence>
<keyword evidence="3" id="KW-0732">Signal</keyword>
<dbReference type="SUPFAM" id="SSF51445">
    <property type="entry name" value="(Trans)glycosidases"/>
    <property type="match status" value="1"/>
</dbReference>
<comment type="caution">
    <text evidence="4">The sequence shown here is derived from an EMBL/GenBank/DDBJ whole genome shotgun (WGS) entry which is preliminary data.</text>
</comment>
<dbReference type="EMBL" id="CAJGYO010000017">
    <property type="protein sequence ID" value="CAD6334027.1"/>
    <property type="molecule type" value="Genomic_DNA"/>
</dbReference>
<evidence type="ECO:0000313" key="5">
    <source>
        <dbReference type="Proteomes" id="UP000604825"/>
    </source>
</evidence>
<dbReference type="GO" id="GO:0008422">
    <property type="term" value="F:beta-glucosidase activity"/>
    <property type="evidence" value="ECO:0007669"/>
    <property type="project" value="UniProtKB-ARBA"/>
</dbReference>
<dbReference type="PANTHER" id="PTHR10353:SF204">
    <property type="entry name" value="BETA-GLUCOSIDASE 20"/>
    <property type="match status" value="1"/>
</dbReference>
<dbReference type="InterPro" id="IPR017853">
    <property type="entry name" value="GH"/>
</dbReference>
<protein>
    <submittedName>
        <fullName evidence="4">Uncharacterized protein</fullName>
    </submittedName>
</protein>
<feature type="chain" id="PRO_5032668999" evidence="3">
    <location>
        <begin position="26"/>
        <end position="236"/>
    </location>
</feature>
<feature type="signal peptide" evidence="3">
    <location>
        <begin position="1"/>
        <end position="25"/>
    </location>
</feature>
<dbReference type="OrthoDB" id="65569at2759"/>
<gene>
    <name evidence="4" type="ORF">NCGR_LOCUS58125</name>
</gene>
<reference evidence="4" key="1">
    <citation type="submission" date="2020-10" db="EMBL/GenBank/DDBJ databases">
        <authorList>
            <person name="Han B."/>
            <person name="Lu T."/>
            <person name="Zhao Q."/>
            <person name="Huang X."/>
            <person name="Zhao Y."/>
        </authorList>
    </citation>
    <scope>NUCLEOTIDE SEQUENCE</scope>
</reference>
<keyword evidence="5" id="KW-1185">Reference proteome</keyword>
<name>A0A811RVT1_9POAL</name>
<organism evidence="4 5">
    <name type="scientific">Miscanthus lutarioriparius</name>
    <dbReference type="NCBI Taxonomy" id="422564"/>
    <lineage>
        <taxon>Eukaryota</taxon>
        <taxon>Viridiplantae</taxon>
        <taxon>Streptophyta</taxon>
        <taxon>Embryophyta</taxon>
        <taxon>Tracheophyta</taxon>
        <taxon>Spermatophyta</taxon>
        <taxon>Magnoliopsida</taxon>
        <taxon>Liliopsida</taxon>
        <taxon>Poales</taxon>
        <taxon>Poaceae</taxon>
        <taxon>PACMAD clade</taxon>
        <taxon>Panicoideae</taxon>
        <taxon>Andropogonodae</taxon>
        <taxon>Andropogoneae</taxon>
        <taxon>Saccharinae</taxon>
        <taxon>Miscanthus</taxon>
    </lineage>
</organism>
<dbReference type="PANTHER" id="PTHR10353">
    <property type="entry name" value="GLYCOSYL HYDROLASE"/>
    <property type="match status" value="1"/>
</dbReference>
<dbReference type="InterPro" id="IPR001360">
    <property type="entry name" value="Glyco_hydro_1"/>
</dbReference>
<dbReference type="Proteomes" id="UP000604825">
    <property type="component" value="Unassembled WGS sequence"/>
</dbReference>
<comment type="similarity">
    <text evidence="1 2">Belongs to the glycosyl hydrolase 1 family.</text>
</comment>
<dbReference type="AlphaFoldDB" id="A0A811RVT1"/>
<dbReference type="GO" id="GO:0005975">
    <property type="term" value="P:carbohydrate metabolic process"/>
    <property type="evidence" value="ECO:0007669"/>
    <property type="project" value="InterPro"/>
</dbReference>
<sequence length="236" mass="26748">MGGRLLLFLPWRLLLLLLSSHAVTAFRFTVDDFPDGFAFGAGTAAFQEDVKLMKDIGTKAYRFTISCSRLIPNGRGAVNPKGLQFYNDMINELVKEGELHYTALHLFVTVSLKLNHRFPTLVQVFRDDFTAYADVCFREFGDRVAHWTTMMEPNIIAQGSYDVGIVPPGRCSYPFGHDCTVGNSTVEPYLFLHYNLLAHSSVVRLYREKYQRTVRLAYKPIFIPFSSEPCVSAQLS</sequence>
<dbReference type="Pfam" id="PF00232">
    <property type="entry name" value="Glyco_hydro_1"/>
    <property type="match status" value="1"/>
</dbReference>
<proteinExistence type="inferred from homology"/>